<evidence type="ECO:0000256" key="7">
    <source>
        <dbReference type="ARBA" id="ARBA00029325"/>
    </source>
</evidence>
<evidence type="ECO:0000313" key="14">
    <source>
        <dbReference type="EMBL" id="CAF1994555.1"/>
    </source>
</evidence>
<evidence type="ECO:0000256" key="4">
    <source>
        <dbReference type="ARBA" id="ARBA00022643"/>
    </source>
</evidence>
<dbReference type="InterPro" id="IPR013785">
    <property type="entry name" value="Aldolase_TIM"/>
</dbReference>
<comment type="similarity">
    <text evidence="6">Belongs to the FMN-dependent alpha-hydroxy acid dehydrogenase family.</text>
</comment>
<dbReference type="Proteomes" id="UP000681720">
    <property type="component" value="Unassembled WGS sequence"/>
</dbReference>
<dbReference type="PROSITE" id="PS00557">
    <property type="entry name" value="FMN_HYDROXY_ACID_DH_1"/>
    <property type="match status" value="1"/>
</dbReference>
<feature type="binding site" evidence="10">
    <location>
        <position position="294"/>
    </location>
    <ligand>
        <name>glyoxylate</name>
        <dbReference type="ChEBI" id="CHEBI:36655"/>
    </ligand>
</feature>
<evidence type="ECO:0000313" key="12">
    <source>
        <dbReference type="EMBL" id="CAF1177832.1"/>
    </source>
</evidence>
<comment type="catalytic activity">
    <reaction evidence="7">
        <text>a (2S)-2-hydroxycarboxylate + O2 = a 2-oxocarboxylate + H2O2</text>
        <dbReference type="Rhea" id="RHEA:16789"/>
        <dbReference type="ChEBI" id="CHEBI:15379"/>
        <dbReference type="ChEBI" id="CHEBI:16240"/>
        <dbReference type="ChEBI" id="CHEBI:35179"/>
        <dbReference type="ChEBI" id="CHEBI:58123"/>
        <dbReference type="EC" id="1.1.3.15"/>
    </reaction>
    <physiologicalReaction direction="left-to-right" evidence="7">
        <dbReference type="Rhea" id="RHEA:16790"/>
    </physiologicalReaction>
</comment>
<keyword evidence="22" id="KW-1185">Reference proteome</keyword>
<feature type="binding site" evidence="10">
    <location>
        <position position="297"/>
    </location>
    <ligand>
        <name>glyoxylate</name>
        <dbReference type="ChEBI" id="CHEBI:36655"/>
    </ligand>
</feature>
<dbReference type="InterPro" id="IPR008259">
    <property type="entry name" value="FMN_hydac_DH_AS"/>
</dbReference>
<dbReference type="Gene3D" id="3.20.20.70">
    <property type="entry name" value="Aldolase class I"/>
    <property type="match status" value="1"/>
</dbReference>
<keyword evidence="3 10" id="KW-0285">Flavoprotein</keyword>
<dbReference type="Pfam" id="PF01070">
    <property type="entry name" value="FMN_dh"/>
    <property type="match status" value="1"/>
</dbReference>
<name>A0A816A4G3_9BILA</name>
<evidence type="ECO:0000313" key="21">
    <source>
        <dbReference type="Proteomes" id="UP000663834"/>
    </source>
</evidence>
<evidence type="ECO:0000256" key="8">
    <source>
        <dbReference type="ARBA" id="ARBA00029327"/>
    </source>
</evidence>
<dbReference type="Proteomes" id="UP000663824">
    <property type="component" value="Unassembled WGS sequence"/>
</dbReference>
<dbReference type="EMBL" id="CAJNRG010000312">
    <property type="protein sequence ID" value="CAF1994555.1"/>
    <property type="molecule type" value="Genomic_DNA"/>
</dbReference>
<feature type="binding site" evidence="10">
    <location>
        <begin position="325"/>
        <end position="329"/>
    </location>
    <ligand>
        <name>FMN</name>
        <dbReference type="ChEBI" id="CHEBI:58210"/>
    </ligand>
</feature>
<dbReference type="InterPro" id="IPR037396">
    <property type="entry name" value="FMN_HAD"/>
</dbReference>
<dbReference type="SUPFAM" id="SSF51395">
    <property type="entry name" value="FMN-linked oxidoreductases"/>
    <property type="match status" value="1"/>
</dbReference>
<dbReference type="PIRSF" id="PIRSF000138">
    <property type="entry name" value="Al-hdrx_acd_dh"/>
    <property type="match status" value="1"/>
</dbReference>
<feature type="binding site" evidence="10">
    <location>
        <position position="198"/>
    </location>
    <ligand>
        <name>FMN</name>
        <dbReference type="ChEBI" id="CHEBI:58210"/>
    </ligand>
</feature>
<evidence type="ECO:0000313" key="17">
    <source>
        <dbReference type="EMBL" id="CAF3925876.1"/>
    </source>
</evidence>
<dbReference type="Proteomes" id="UP000663855">
    <property type="component" value="Unassembled WGS sequence"/>
</dbReference>
<dbReference type="EMBL" id="CAJNOW010010963">
    <property type="protein sequence ID" value="CAF1591195.1"/>
    <property type="molecule type" value="Genomic_DNA"/>
</dbReference>
<comment type="cofactor">
    <cofactor evidence="1">
        <name>FMN</name>
        <dbReference type="ChEBI" id="CHEBI:58210"/>
    </cofactor>
</comment>
<proteinExistence type="inferred from homology"/>
<dbReference type="InterPro" id="IPR000262">
    <property type="entry name" value="FMN-dep_DH"/>
</dbReference>
<feature type="binding site" evidence="10">
    <location>
        <position position="270"/>
    </location>
    <ligand>
        <name>FMN</name>
        <dbReference type="ChEBI" id="CHEBI:58210"/>
    </ligand>
</feature>
<keyword evidence="4 10" id="KW-0288">FMN</keyword>
<dbReference type="Proteomes" id="UP000663887">
    <property type="component" value="Unassembled WGS sequence"/>
</dbReference>
<evidence type="ECO:0000256" key="5">
    <source>
        <dbReference type="ARBA" id="ARBA00023002"/>
    </source>
</evidence>
<dbReference type="Proteomes" id="UP000663834">
    <property type="component" value="Unassembled WGS sequence"/>
</dbReference>
<dbReference type="EMBL" id="CAJOBG010002274">
    <property type="protein sequence ID" value="CAF3995671.1"/>
    <property type="molecule type" value="Genomic_DNA"/>
</dbReference>
<dbReference type="EMBL" id="CAJNOV010004504">
    <property type="protein sequence ID" value="CAF1177832.1"/>
    <property type="molecule type" value="Genomic_DNA"/>
</dbReference>
<dbReference type="EMBL" id="CAJOBF010001210">
    <property type="protein sequence ID" value="CAF3925876.1"/>
    <property type="molecule type" value="Genomic_DNA"/>
</dbReference>
<comment type="catalytic activity">
    <reaction evidence="8">
        <text>2-hydroxyoctanoate + O2 = 2-oxooctanoate + H2O2</text>
        <dbReference type="Rhea" id="RHEA:67940"/>
        <dbReference type="ChEBI" id="CHEBI:15379"/>
        <dbReference type="ChEBI" id="CHEBI:16240"/>
        <dbReference type="ChEBI" id="CHEBI:133514"/>
        <dbReference type="ChEBI" id="CHEBI:176689"/>
    </reaction>
    <physiologicalReaction direction="left-to-right" evidence="8">
        <dbReference type="Rhea" id="RHEA:67941"/>
    </physiologicalReaction>
</comment>
<dbReference type="PROSITE" id="PS51349">
    <property type="entry name" value="FMN_HYDROXY_ACID_DH_2"/>
    <property type="match status" value="1"/>
</dbReference>
<dbReference type="GO" id="GO:0010181">
    <property type="term" value="F:FMN binding"/>
    <property type="evidence" value="ECO:0007669"/>
    <property type="project" value="InterPro"/>
</dbReference>
<dbReference type="Proteomes" id="UP000663866">
    <property type="component" value="Unassembled WGS sequence"/>
</dbReference>
<feature type="domain" description="FMN hydroxy acid dehydrogenase" evidence="11">
    <location>
        <begin position="40"/>
        <end position="398"/>
    </location>
</feature>
<dbReference type="PANTHER" id="PTHR10578:SF107">
    <property type="entry name" value="2-HYDROXYACID OXIDASE 1"/>
    <property type="match status" value="1"/>
</dbReference>
<dbReference type="FunFam" id="3.20.20.70:FF:000056">
    <property type="entry name" value="hydroxyacid oxidase 2"/>
    <property type="match status" value="1"/>
</dbReference>
<evidence type="ECO:0000256" key="2">
    <source>
        <dbReference type="ARBA" id="ARBA00013087"/>
    </source>
</evidence>
<evidence type="ECO:0000256" key="1">
    <source>
        <dbReference type="ARBA" id="ARBA00001917"/>
    </source>
</evidence>
<feature type="binding site" evidence="10">
    <location>
        <position position="207"/>
    </location>
    <ligand>
        <name>glyoxylate</name>
        <dbReference type="ChEBI" id="CHEBI:36655"/>
    </ligand>
</feature>
<dbReference type="EMBL" id="CAJOBJ010007709">
    <property type="protein sequence ID" value="CAF4093044.1"/>
    <property type="molecule type" value="Genomic_DNA"/>
</dbReference>
<dbReference type="EMBL" id="CAJNRE010008531">
    <property type="protein sequence ID" value="CAF2073767.1"/>
    <property type="molecule type" value="Genomic_DNA"/>
</dbReference>
<feature type="binding site" evidence="10">
    <location>
        <begin position="348"/>
        <end position="349"/>
    </location>
    <ligand>
        <name>FMN</name>
        <dbReference type="ChEBI" id="CHEBI:58210"/>
    </ligand>
</feature>
<accession>A0A816A4G3</accession>
<evidence type="ECO:0000313" key="16">
    <source>
        <dbReference type="EMBL" id="CAF2136706.1"/>
    </source>
</evidence>
<dbReference type="PANTHER" id="PTHR10578">
    <property type="entry name" value="S -2-HYDROXY-ACID OXIDASE-RELATED"/>
    <property type="match status" value="1"/>
</dbReference>
<dbReference type="Proteomes" id="UP000663842">
    <property type="component" value="Unassembled WGS sequence"/>
</dbReference>
<feature type="binding site" evidence="10">
    <location>
        <position position="292"/>
    </location>
    <ligand>
        <name>FMN</name>
        <dbReference type="ChEBI" id="CHEBI:58210"/>
    </ligand>
</feature>
<feature type="binding site" evidence="10">
    <location>
        <position position="172"/>
    </location>
    <ligand>
        <name>glyoxylate</name>
        <dbReference type="ChEBI" id="CHEBI:36655"/>
    </ligand>
</feature>
<dbReference type="GO" id="GO:0005777">
    <property type="term" value="C:peroxisome"/>
    <property type="evidence" value="ECO:0007669"/>
    <property type="project" value="UniProtKB-ARBA"/>
</dbReference>
<feature type="binding site" evidence="10">
    <location>
        <position position="66"/>
    </location>
    <ligand>
        <name>glyoxylate</name>
        <dbReference type="ChEBI" id="CHEBI:36655"/>
    </ligand>
</feature>
<protein>
    <recommendedName>
        <fullName evidence="2">(S)-2-hydroxy-acid oxidase</fullName>
        <ecNumber evidence="2">1.1.3.15</ecNumber>
    </recommendedName>
</protein>
<evidence type="ECO:0000313" key="19">
    <source>
        <dbReference type="EMBL" id="CAF4023257.1"/>
    </source>
</evidence>
<evidence type="ECO:0000313" key="22">
    <source>
        <dbReference type="Proteomes" id="UP000663866"/>
    </source>
</evidence>
<evidence type="ECO:0000256" key="3">
    <source>
        <dbReference type="ARBA" id="ARBA00022630"/>
    </source>
</evidence>
<evidence type="ECO:0000313" key="18">
    <source>
        <dbReference type="EMBL" id="CAF3995671.1"/>
    </source>
</evidence>
<evidence type="ECO:0000313" key="15">
    <source>
        <dbReference type="EMBL" id="CAF2073767.1"/>
    </source>
</evidence>
<dbReference type="GO" id="GO:0003973">
    <property type="term" value="F:(S)-2-hydroxy-acid oxidase activity"/>
    <property type="evidence" value="ECO:0007669"/>
    <property type="project" value="UniProtKB-EC"/>
</dbReference>
<keyword evidence="5" id="KW-0560">Oxidoreductase</keyword>
<dbReference type="EC" id="1.1.3.15" evidence="2"/>
<evidence type="ECO:0000256" key="6">
    <source>
        <dbReference type="ARBA" id="ARBA00024042"/>
    </source>
</evidence>
<dbReference type="Proteomes" id="UP000681967">
    <property type="component" value="Unassembled WGS sequence"/>
</dbReference>
<evidence type="ECO:0000313" key="20">
    <source>
        <dbReference type="EMBL" id="CAF4093044.1"/>
    </source>
</evidence>
<evidence type="ECO:0000256" key="9">
    <source>
        <dbReference type="PIRSR" id="PIRSR000138-1"/>
    </source>
</evidence>
<dbReference type="EMBL" id="CAJOBH010005404">
    <property type="protein sequence ID" value="CAF4023257.1"/>
    <property type="molecule type" value="Genomic_DNA"/>
</dbReference>
<comment type="caution">
    <text evidence="13">The sequence shown here is derived from an EMBL/GenBank/DDBJ whole genome shotgun (WGS) entry which is preliminary data.</text>
</comment>
<dbReference type="OrthoDB" id="25826at2759"/>
<dbReference type="InterPro" id="IPR012133">
    <property type="entry name" value="Alpha-hydoxy_acid_DH_FMN"/>
</dbReference>
<dbReference type="Proteomes" id="UP000663856">
    <property type="component" value="Unassembled WGS sequence"/>
</dbReference>
<evidence type="ECO:0000313" key="13">
    <source>
        <dbReference type="EMBL" id="CAF1591195.1"/>
    </source>
</evidence>
<feature type="binding site" evidence="10">
    <location>
        <begin position="120"/>
        <end position="122"/>
    </location>
    <ligand>
        <name>FMN</name>
        <dbReference type="ChEBI" id="CHEBI:58210"/>
    </ligand>
</feature>
<gene>
    <name evidence="19" type="ORF">BYL167_LOCUS14908</name>
    <name evidence="12" type="ORF">CJN711_LOCUS10853</name>
    <name evidence="20" type="ORF">GIL414_LOCUS16710</name>
    <name evidence="13" type="ORF">KQP761_LOCUS21218</name>
    <name evidence="15" type="ORF">MBJ925_LOCUS17205</name>
    <name evidence="18" type="ORF">OVN521_LOCUS14747</name>
    <name evidence="17" type="ORF">UXM345_LOCUS11903</name>
    <name evidence="16" type="ORF">WKI299_LOCUS27482</name>
    <name evidence="14" type="ORF">XDN619_LOCUS3032</name>
</gene>
<dbReference type="CDD" id="cd02809">
    <property type="entry name" value="alpha_hydroxyacid_oxid_FMN"/>
    <property type="match status" value="1"/>
</dbReference>
<evidence type="ECO:0000259" key="11">
    <source>
        <dbReference type="PROSITE" id="PS51349"/>
    </source>
</evidence>
<organism evidence="13 21">
    <name type="scientific">Rotaria magnacalcarata</name>
    <dbReference type="NCBI Taxonomy" id="392030"/>
    <lineage>
        <taxon>Eukaryota</taxon>
        <taxon>Metazoa</taxon>
        <taxon>Spiralia</taxon>
        <taxon>Gnathifera</taxon>
        <taxon>Rotifera</taxon>
        <taxon>Eurotatoria</taxon>
        <taxon>Bdelloidea</taxon>
        <taxon>Philodinida</taxon>
        <taxon>Philodinidae</taxon>
        <taxon>Rotaria</taxon>
    </lineage>
</organism>
<sequence>MPIPQKQFYVCLVVTTVASFVVLRRYLQQKKKKLEKEQKKAYLKCKTLFEFEALAKQLMKPHRFYYYDYKAGQGHTFQASRDYYDKQLKILPRALMHVTDVSIKTTIFGSTYESPIMIAPSAFHRLAHNDGEVATARGATEADCIYTYNWLYSTMPEEEVLKTAGPKFLHVYLTTPSEFLEKILSEAEIKGYRAIVATCDHPTDRVRNTVVPIFDEASKTVDHDLTQCMCMPNMNLKDVVNKSTSGVSGSVTWAHIDSIKKLTQLPIICKGILSPIDAQLAIEHGANGIVVSNHGGRQIDTAPPAIECLEDIVNVVNGRVEVFVDTGIRSGTDVLKALALGARAVFIGRPVLFGLACGGSDGVKTVLNMLKQELTYDMACCGLTSIDQINKDILYKHT</sequence>
<dbReference type="EMBL" id="CAJNRF010012005">
    <property type="protein sequence ID" value="CAF2136706.1"/>
    <property type="molecule type" value="Genomic_DNA"/>
</dbReference>
<evidence type="ECO:0000256" key="10">
    <source>
        <dbReference type="PIRSR" id="PIRSR000138-2"/>
    </source>
</evidence>
<reference evidence="13" key="1">
    <citation type="submission" date="2021-02" db="EMBL/GenBank/DDBJ databases">
        <authorList>
            <person name="Nowell W R."/>
        </authorList>
    </citation>
    <scope>NUCLEOTIDE SEQUENCE</scope>
</reference>
<feature type="active site" description="Proton acceptor" evidence="9">
    <location>
        <position position="294"/>
    </location>
</feature>
<dbReference type="AlphaFoldDB" id="A0A816A4G3"/>